<name>A0A6I1FG25_9BACI</name>
<organism evidence="1 2">
    <name type="scientific">Bacillus aerolatus</name>
    <dbReference type="NCBI Taxonomy" id="2653354"/>
    <lineage>
        <taxon>Bacteria</taxon>
        <taxon>Bacillati</taxon>
        <taxon>Bacillota</taxon>
        <taxon>Bacilli</taxon>
        <taxon>Bacillales</taxon>
        <taxon>Bacillaceae</taxon>
        <taxon>Bacillus</taxon>
    </lineage>
</organism>
<accession>A0A6I1FG25</accession>
<dbReference type="Pfam" id="PF04199">
    <property type="entry name" value="Cyclase"/>
    <property type="match status" value="1"/>
</dbReference>
<keyword evidence="2" id="KW-1185">Reference proteome</keyword>
<dbReference type="InterPro" id="IPR037175">
    <property type="entry name" value="KFase_sf"/>
</dbReference>
<evidence type="ECO:0000313" key="1">
    <source>
        <dbReference type="EMBL" id="KAB7707080.1"/>
    </source>
</evidence>
<proteinExistence type="predicted"/>
<dbReference type="RefSeq" id="WP_152150984.1">
    <property type="nucleotide sequence ID" value="NZ_WEIO01000004.1"/>
</dbReference>
<dbReference type="PANTHER" id="PTHR34861:SF10">
    <property type="entry name" value="CYCLASE"/>
    <property type="match status" value="1"/>
</dbReference>
<dbReference type="Gene3D" id="3.50.30.50">
    <property type="entry name" value="Putative cyclase"/>
    <property type="match status" value="1"/>
</dbReference>
<dbReference type="EMBL" id="WEIO01000004">
    <property type="protein sequence ID" value="KAB7707080.1"/>
    <property type="molecule type" value="Genomic_DNA"/>
</dbReference>
<evidence type="ECO:0000313" key="2">
    <source>
        <dbReference type="Proteomes" id="UP000429595"/>
    </source>
</evidence>
<dbReference type="AlphaFoldDB" id="A0A6I1FG25"/>
<dbReference type="InterPro" id="IPR007325">
    <property type="entry name" value="KFase/CYL"/>
</dbReference>
<sequence>MCDFHLQLKPGKFEHQRQLKVSKSPWGPDDEIGRLNLITTESKEKVLSSIDQTKTFDLTVNYFMGMPSWSAAGDPPYQIWMTHTPTGNVNDNLLNVSKESKELISYSGDAISMYTHCGTHIDTFNHFGYRGEIWNEFNEKEHLGSRHWNKCGPEKFPVIIARAVMLDIPDAKGVERLPESYGIGKADLQDAMDKQGVSIEEGDIVMIRTGQMTVWPDRDKYLTNSPGLNVEGAEFLAGLGAMIIGADNIALEQNPSPEPDNYFPVHTYLFSEVGIPIIELLWLEELAKEKIYEVGFVGRAMPLVGATGAPLQPIAFPLKR</sequence>
<gene>
    <name evidence="1" type="ORF">F9802_08700</name>
</gene>
<protein>
    <submittedName>
        <fullName evidence="1">Cyclase family protein</fullName>
    </submittedName>
</protein>
<dbReference type="PANTHER" id="PTHR34861">
    <property type="match status" value="1"/>
</dbReference>
<comment type="caution">
    <text evidence="1">The sequence shown here is derived from an EMBL/GenBank/DDBJ whole genome shotgun (WGS) entry which is preliminary data.</text>
</comment>
<dbReference type="SUPFAM" id="SSF102198">
    <property type="entry name" value="Putative cyclase"/>
    <property type="match status" value="1"/>
</dbReference>
<dbReference type="GO" id="GO:0019441">
    <property type="term" value="P:L-tryptophan catabolic process to kynurenine"/>
    <property type="evidence" value="ECO:0007669"/>
    <property type="project" value="InterPro"/>
</dbReference>
<dbReference type="GO" id="GO:0004061">
    <property type="term" value="F:arylformamidase activity"/>
    <property type="evidence" value="ECO:0007669"/>
    <property type="project" value="InterPro"/>
</dbReference>
<reference evidence="1 2" key="1">
    <citation type="submission" date="2019-10" db="EMBL/GenBank/DDBJ databases">
        <title>Bacillus aerolatum sp. nov., isolated from bioaerosol of sport playgrounds.</title>
        <authorList>
            <person name="Chen P."/>
            <person name="Zhang G."/>
        </authorList>
    </citation>
    <scope>NUCLEOTIDE SEQUENCE [LARGE SCALE GENOMIC DNA]</scope>
    <source>
        <strain evidence="1 2">CX253</strain>
    </source>
</reference>
<dbReference type="Proteomes" id="UP000429595">
    <property type="component" value="Unassembled WGS sequence"/>
</dbReference>